<evidence type="ECO:0000313" key="2">
    <source>
        <dbReference type="EMBL" id="GEW87960.1"/>
    </source>
</evidence>
<gene>
    <name evidence="2" type="ORF">Tci_259936</name>
</gene>
<dbReference type="Pfam" id="PF07727">
    <property type="entry name" value="RVT_2"/>
    <property type="match status" value="1"/>
</dbReference>
<accession>A0A699GYY2</accession>
<proteinExistence type="predicted"/>
<reference evidence="2" key="1">
    <citation type="journal article" date="2019" name="Sci. Rep.">
        <title>Draft genome of Tanacetum cinerariifolium, the natural source of mosquito coil.</title>
        <authorList>
            <person name="Yamashiro T."/>
            <person name="Shiraishi A."/>
            <person name="Satake H."/>
            <person name="Nakayama K."/>
        </authorList>
    </citation>
    <scope>NUCLEOTIDE SEQUENCE</scope>
</reference>
<evidence type="ECO:0000259" key="1">
    <source>
        <dbReference type="Pfam" id="PF07727"/>
    </source>
</evidence>
<dbReference type="InterPro" id="IPR013103">
    <property type="entry name" value="RVT_2"/>
</dbReference>
<feature type="domain" description="Reverse transcriptase Ty1/copia-type" evidence="1">
    <location>
        <begin position="5"/>
        <end position="59"/>
    </location>
</feature>
<protein>
    <submittedName>
        <fullName evidence="2">Ribonuclease H-like domain-containing protein</fullName>
    </submittedName>
</protein>
<name>A0A699GYY2_TANCI</name>
<organism evidence="2">
    <name type="scientific">Tanacetum cinerariifolium</name>
    <name type="common">Dalmatian daisy</name>
    <name type="synonym">Chrysanthemum cinerariifolium</name>
    <dbReference type="NCBI Taxonomy" id="118510"/>
    <lineage>
        <taxon>Eukaryota</taxon>
        <taxon>Viridiplantae</taxon>
        <taxon>Streptophyta</taxon>
        <taxon>Embryophyta</taxon>
        <taxon>Tracheophyta</taxon>
        <taxon>Spermatophyta</taxon>
        <taxon>Magnoliopsida</taxon>
        <taxon>eudicotyledons</taxon>
        <taxon>Gunneridae</taxon>
        <taxon>Pentapetalae</taxon>
        <taxon>asterids</taxon>
        <taxon>campanulids</taxon>
        <taxon>Asterales</taxon>
        <taxon>Asteraceae</taxon>
        <taxon>Asteroideae</taxon>
        <taxon>Anthemideae</taxon>
        <taxon>Anthemidinae</taxon>
        <taxon>Tanacetum</taxon>
    </lineage>
</organism>
<dbReference type="AlphaFoldDB" id="A0A699GYY2"/>
<sequence length="525" mass="58766">MVRFMWLFKHKFDADGTLSCNKGRLVANGSRQLLGVDFDETFSPVIKPDTICMVFNIAVSCLFLSQKKYALQLYERAYMVNCNPSQTPVYTKSKLGLKVVHVPDLPYGTVDFGLQLYVFATISLVGYKDADWAGCPSTRMSTLDTLIVVIMTYAETGYYLLGEEYSQELPGPNDTIRDFTQGKIGMYTRFFEFANLRVLSHFGVNDYVSPITMRWFSEKDFPRDSLVDAIDGDMFLESLPNDNPTRIRRYPEEFFVLLGLNRMWYTHADRLAFYDDDEQDDAGSRQLVLRGRSKASASQSSASTWIEPVISSCLGPEPMAQYILRIVFHPVDGEAEVKVEFAQMLDEQQQRFNDRFVVLDARLDKMFKESDILGSRLGAFISAAIFDEIRHGLEARFVHGKRGTDINSVPAYNPNAVEIYVDALKALNDVSFPLLEQDEAETSTNLASGSTSSVGGVTNQFTVTQSIPYAEDAGATARDVTPVCEVETIKTNNYLARTALVIEAADTLDTTLNVSSPNLAAQNLM</sequence>
<dbReference type="EMBL" id="BKCJ010078353">
    <property type="protein sequence ID" value="GEW87960.1"/>
    <property type="molecule type" value="Genomic_DNA"/>
</dbReference>
<comment type="caution">
    <text evidence="2">The sequence shown here is derived from an EMBL/GenBank/DDBJ whole genome shotgun (WGS) entry which is preliminary data.</text>
</comment>